<sequence>MIRPALAALLLTSTAAFADTPSVTADIAPIHSLVAQVMGDLGQPDLLVRPGASPHGYSLRPSEARALDDADLVVMVGERLTPWLMQPVETLAGQAHVVQLLDAPGTTLLEKRAGTMFERHDHADDADDHDHSDHAAKNDHGHDDDVHGAHQDAHDDTSLDPHAWLDPQNGAAWLEAIAAELSELDPDNAATYRANATAGMERLAALEAEITDSLPEGRSGFVVFHDAYQYFENRFGLSAAGSISLSDATAPSAGRVSELREKIKDLRVTCIFTEPQFDPGIIAALDVDGLSTASLDPMGTTANEGPDLYPQTLRAMGTAFATCLGGQD</sequence>
<dbReference type="EMBL" id="JAMQGO010000003">
    <property type="protein sequence ID" value="MCM2561806.1"/>
    <property type="molecule type" value="Genomic_DNA"/>
</dbReference>
<keyword evidence="2" id="KW-1185">Reference proteome</keyword>
<gene>
    <name evidence="1" type="ORF">M8744_06595</name>
</gene>
<comment type="caution">
    <text evidence="1">The sequence shown here is derived from an EMBL/GenBank/DDBJ whole genome shotgun (WGS) entry which is preliminary data.</text>
</comment>
<name>A0ACC5ZU06_9RHOB</name>
<evidence type="ECO:0000313" key="2">
    <source>
        <dbReference type="Proteomes" id="UP001203036"/>
    </source>
</evidence>
<proteinExistence type="predicted"/>
<protein>
    <submittedName>
        <fullName evidence="1">Zinc ABC transporter substrate-binding protein</fullName>
    </submittedName>
</protein>
<evidence type="ECO:0000313" key="1">
    <source>
        <dbReference type="EMBL" id="MCM2561806.1"/>
    </source>
</evidence>
<reference evidence="1" key="1">
    <citation type="submission" date="2022-06" db="EMBL/GenBank/DDBJ databases">
        <title>Lutimaribacter sp. EGI FJ00013, a novel bacterium isolated from a salt lake sediment enrichment.</title>
        <authorList>
            <person name="Gao L."/>
            <person name="Fang B.-Z."/>
            <person name="Li W.-J."/>
        </authorList>
    </citation>
    <scope>NUCLEOTIDE SEQUENCE</scope>
    <source>
        <strain evidence="1">EGI FJ00013</strain>
    </source>
</reference>
<organism evidence="1 2">
    <name type="scientific">Lutimaribacter degradans</name>
    <dbReference type="NCBI Taxonomy" id="2945989"/>
    <lineage>
        <taxon>Bacteria</taxon>
        <taxon>Pseudomonadati</taxon>
        <taxon>Pseudomonadota</taxon>
        <taxon>Alphaproteobacteria</taxon>
        <taxon>Rhodobacterales</taxon>
        <taxon>Roseobacteraceae</taxon>
        <taxon>Lutimaribacter</taxon>
    </lineage>
</organism>
<dbReference type="Proteomes" id="UP001203036">
    <property type="component" value="Unassembled WGS sequence"/>
</dbReference>
<accession>A0ACC5ZU06</accession>